<dbReference type="InterPro" id="IPR001584">
    <property type="entry name" value="Integrase_cat-core"/>
</dbReference>
<proteinExistence type="predicted"/>
<dbReference type="EMBL" id="AP026801">
    <property type="protein sequence ID" value="BDR55730.1"/>
    <property type="molecule type" value="Genomic_DNA"/>
</dbReference>
<dbReference type="KEGG" id="xak:KIMC2_02920"/>
<gene>
    <name evidence="2" type="ORF">KIMC2_02920</name>
</gene>
<keyword evidence="3" id="KW-1185">Reference proteome</keyword>
<name>A0AAU9D0D1_9LACO</name>
<dbReference type="GO" id="GO:0015074">
    <property type="term" value="P:DNA integration"/>
    <property type="evidence" value="ECO:0007669"/>
    <property type="project" value="InterPro"/>
</dbReference>
<dbReference type="Proteomes" id="UP001321804">
    <property type="component" value="Chromosome"/>
</dbReference>
<evidence type="ECO:0000313" key="3">
    <source>
        <dbReference type="Proteomes" id="UP001321804"/>
    </source>
</evidence>
<reference evidence="2 3" key="1">
    <citation type="journal article" date="2023" name="Microbiol. Spectr.">
        <title>Symbiosis of Carpenter Bees with Uncharacterized Lactic Acid Bacteria Showing NAD Auxotrophy.</title>
        <authorList>
            <person name="Kawasaki S."/>
            <person name="Ozawa K."/>
            <person name="Mori T."/>
            <person name="Yamamoto A."/>
            <person name="Ito M."/>
            <person name="Ohkuma M."/>
            <person name="Sakamoto M."/>
            <person name="Matsutani M."/>
        </authorList>
    </citation>
    <scope>NUCLEOTIDE SEQUENCE [LARGE SCALE GENOMIC DNA]</scope>
    <source>
        <strain evidence="2 3">KimC2</strain>
    </source>
</reference>
<dbReference type="AlphaFoldDB" id="A0AAU9D0D1"/>
<feature type="domain" description="Integrase catalytic" evidence="1">
    <location>
        <begin position="10"/>
        <end position="45"/>
    </location>
</feature>
<protein>
    <recommendedName>
        <fullName evidence="1">Integrase catalytic domain-containing protein</fullName>
    </recommendedName>
</protein>
<dbReference type="Pfam" id="PF13333">
    <property type="entry name" value="rve_2"/>
    <property type="match status" value="1"/>
</dbReference>
<organism evidence="2 3">
    <name type="scientific">Xylocopilactobacillus apis</name>
    <dbReference type="NCBI Taxonomy" id="2932183"/>
    <lineage>
        <taxon>Bacteria</taxon>
        <taxon>Bacillati</taxon>
        <taxon>Bacillota</taxon>
        <taxon>Bacilli</taxon>
        <taxon>Lactobacillales</taxon>
        <taxon>Lactobacillaceae</taxon>
        <taxon>Xylocopilactobacillus</taxon>
    </lineage>
</organism>
<evidence type="ECO:0000259" key="1">
    <source>
        <dbReference type="Pfam" id="PF13333"/>
    </source>
</evidence>
<sequence>MFHNRDWAGTTLDGLKDAIGDWIDWHNTTRIKNTLNGNSPDQHRKTHGLLP</sequence>
<accession>A0AAU9D0D1</accession>
<evidence type="ECO:0000313" key="2">
    <source>
        <dbReference type="EMBL" id="BDR55730.1"/>
    </source>
</evidence>